<organism evidence="2 3">
    <name type="scientific">Nothophoma quercina</name>
    <dbReference type="NCBI Taxonomy" id="749835"/>
    <lineage>
        <taxon>Eukaryota</taxon>
        <taxon>Fungi</taxon>
        <taxon>Dikarya</taxon>
        <taxon>Ascomycota</taxon>
        <taxon>Pezizomycotina</taxon>
        <taxon>Dothideomycetes</taxon>
        <taxon>Pleosporomycetidae</taxon>
        <taxon>Pleosporales</taxon>
        <taxon>Pleosporineae</taxon>
        <taxon>Didymellaceae</taxon>
        <taxon>Nothophoma</taxon>
    </lineage>
</organism>
<evidence type="ECO:0000313" key="2">
    <source>
        <dbReference type="EMBL" id="KAL1592571.1"/>
    </source>
</evidence>
<reference evidence="2 3" key="1">
    <citation type="submission" date="2024-02" db="EMBL/GenBank/DDBJ databases">
        <title>De novo assembly and annotation of 12 fungi associated with fruit tree decline syndrome in Ontario, Canada.</title>
        <authorList>
            <person name="Sulman M."/>
            <person name="Ellouze W."/>
            <person name="Ilyukhin E."/>
        </authorList>
    </citation>
    <scope>NUCLEOTIDE SEQUENCE [LARGE SCALE GENOMIC DNA]</scope>
    <source>
        <strain evidence="2 3">M97-236</strain>
    </source>
</reference>
<dbReference type="Proteomes" id="UP001521222">
    <property type="component" value="Unassembled WGS sequence"/>
</dbReference>
<proteinExistence type="predicted"/>
<feature type="signal peptide" evidence="1">
    <location>
        <begin position="1"/>
        <end position="17"/>
    </location>
</feature>
<evidence type="ECO:0000313" key="3">
    <source>
        <dbReference type="Proteomes" id="UP001521222"/>
    </source>
</evidence>
<name>A0ABR3QK87_9PLEO</name>
<gene>
    <name evidence="2" type="ORF">SLS59_009663</name>
</gene>
<protein>
    <submittedName>
        <fullName evidence="2">Uncharacterized protein</fullName>
    </submittedName>
</protein>
<keyword evidence="3" id="KW-1185">Reference proteome</keyword>
<keyword evidence="1" id="KW-0732">Signal</keyword>
<sequence>MLTTILSALLLSTVGNAASIRRRDEVWKAPKEGNLRIRFGDGKVNIGGCHAKDIIDTLNQHCKDGAGVCEPGPWIIECASDGPPWKIEVTTSDSQHDAKLKKGLIDALKAAIGTEKVEESREVIGATGGGCTGCPFTPTKNTYYKMPSFISITHKDDWNADGVPDAIALTVANPGDDGGKGFCEAAMDIGEAMAGAVNGAAGGAFSLGSLACDLI</sequence>
<comment type="caution">
    <text evidence="2">The sequence shown here is derived from an EMBL/GenBank/DDBJ whole genome shotgun (WGS) entry which is preliminary data.</text>
</comment>
<feature type="chain" id="PRO_5045044923" evidence="1">
    <location>
        <begin position="18"/>
        <end position="215"/>
    </location>
</feature>
<accession>A0ABR3QK87</accession>
<dbReference type="EMBL" id="JAKIXB020000045">
    <property type="protein sequence ID" value="KAL1592571.1"/>
    <property type="molecule type" value="Genomic_DNA"/>
</dbReference>
<evidence type="ECO:0000256" key="1">
    <source>
        <dbReference type="SAM" id="SignalP"/>
    </source>
</evidence>